<evidence type="ECO:0000256" key="1">
    <source>
        <dbReference type="SAM" id="Phobius"/>
    </source>
</evidence>
<feature type="transmembrane region" description="Helical" evidence="1">
    <location>
        <begin position="125"/>
        <end position="144"/>
    </location>
</feature>
<dbReference type="PANTHER" id="PTHR23520">
    <property type="entry name" value="TRANSPORTER, PUTATIVE (AFU_ORTHOLOGUE AFUA_3G04000)-RELATED"/>
    <property type="match status" value="1"/>
</dbReference>
<comment type="caution">
    <text evidence="3">The sequence shown here is derived from an EMBL/GenBank/DDBJ whole genome shotgun (WGS) entry which is preliminary data.</text>
</comment>
<protein>
    <submittedName>
        <fullName evidence="3">Major facilitator superfamily MFS_1</fullName>
    </submittedName>
</protein>
<sequence length="363" mass="37906">GLAFGSLLTLIIGPLSDRVSRRRLLIVYEVSAMAAALAAILSPNEAVLIAAATLAGFGRGANGAAGPFAPVEQAWIAREVDGEDRRRALTLNATLGFLGMGAGAILVVLPPLFGHGYAELSTFRMLFTLPLAGSLASLALLAWARESVPAGLAPARDARVEAHIKREENRRISKLALTNAINGLAIGIVGPLIAYWFLRRYAEGPAAIGPALAASFMLGALGAMLANGLSRRFGSVRSVIAMRIVGLALLIAVPFSPDFDLAAGLYAVRGAFNRGTAGVRQAVAAALTRAERRGVAASVQNLSVQIPRAVGPIIGGWLIHRGEFITPFMITAALQALYLVLYHRFFGGVDAATGRDNPADAAL</sequence>
<feature type="non-terminal residue" evidence="3">
    <location>
        <position position="1"/>
    </location>
</feature>
<evidence type="ECO:0000259" key="2">
    <source>
        <dbReference type="PROSITE" id="PS50850"/>
    </source>
</evidence>
<dbReference type="InterPro" id="IPR036259">
    <property type="entry name" value="MFS_trans_sf"/>
</dbReference>
<keyword evidence="1" id="KW-1133">Transmembrane helix</keyword>
<dbReference type="InterPro" id="IPR011701">
    <property type="entry name" value="MFS"/>
</dbReference>
<dbReference type="EMBL" id="AUZX01004525">
    <property type="protein sequence ID" value="EQD70598.1"/>
    <property type="molecule type" value="Genomic_DNA"/>
</dbReference>
<dbReference type="Gene3D" id="1.20.1250.20">
    <property type="entry name" value="MFS general substrate transporter like domains"/>
    <property type="match status" value="2"/>
</dbReference>
<feature type="transmembrane region" description="Helical" evidence="1">
    <location>
        <begin position="175"/>
        <end position="198"/>
    </location>
</feature>
<reference evidence="3" key="2">
    <citation type="journal article" date="2014" name="ISME J.">
        <title>Microbial stratification in low pH oxic and suboxic macroscopic growths along an acid mine drainage.</title>
        <authorList>
            <person name="Mendez-Garcia C."/>
            <person name="Mesa V."/>
            <person name="Sprenger R.R."/>
            <person name="Richter M."/>
            <person name="Diez M.S."/>
            <person name="Solano J."/>
            <person name="Bargiela R."/>
            <person name="Golyshina O.V."/>
            <person name="Manteca A."/>
            <person name="Ramos J.L."/>
            <person name="Gallego J.R."/>
            <person name="Llorente I."/>
            <person name="Martins Dos Santos V.A."/>
            <person name="Jensen O.N."/>
            <person name="Pelaez A.I."/>
            <person name="Sanchez J."/>
            <person name="Ferrer M."/>
        </authorList>
    </citation>
    <scope>NUCLEOTIDE SEQUENCE</scope>
</reference>
<keyword evidence="1" id="KW-0812">Transmembrane</keyword>
<proteinExistence type="predicted"/>
<gene>
    <name evidence="3" type="ORF">B1A_06226</name>
</gene>
<dbReference type="Pfam" id="PF07690">
    <property type="entry name" value="MFS_1"/>
    <property type="match status" value="2"/>
</dbReference>
<accession>T1BPX6</accession>
<dbReference type="AlphaFoldDB" id="T1BPX6"/>
<feature type="transmembrane region" description="Helical" evidence="1">
    <location>
        <begin position="89"/>
        <end position="113"/>
    </location>
</feature>
<dbReference type="SUPFAM" id="SSF103473">
    <property type="entry name" value="MFS general substrate transporter"/>
    <property type="match status" value="1"/>
</dbReference>
<name>T1BPX6_9ZZZZ</name>
<dbReference type="InterPro" id="IPR020846">
    <property type="entry name" value="MFS_dom"/>
</dbReference>
<feature type="transmembrane region" description="Helical" evidence="1">
    <location>
        <begin position="204"/>
        <end position="226"/>
    </location>
</feature>
<dbReference type="PANTHER" id="PTHR23520:SF5">
    <property type="entry name" value="TRANSPORTER, PUTATIVE (AFU_ORTHOLOGUE AFUA_3G04000)-RELATED"/>
    <property type="match status" value="1"/>
</dbReference>
<organism evidence="3">
    <name type="scientific">mine drainage metagenome</name>
    <dbReference type="NCBI Taxonomy" id="410659"/>
    <lineage>
        <taxon>unclassified sequences</taxon>
        <taxon>metagenomes</taxon>
        <taxon>ecological metagenomes</taxon>
    </lineage>
</organism>
<feature type="transmembrane region" description="Helical" evidence="1">
    <location>
        <begin position="238"/>
        <end position="256"/>
    </location>
</feature>
<keyword evidence="1" id="KW-0472">Membrane</keyword>
<dbReference type="GO" id="GO:0022857">
    <property type="term" value="F:transmembrane transporter activity"/>
    <property type="evidence" value="ECO:0007669"/>
    <property type="project" value="InterPro"/>
</dbReference>
<feature type="transmembrane region" description="Helical" evidence="1">
    <location>
        <begin position="324"/>
        <end position="342"/>
    </location>
</feature>
<evidence type="ECO:0000313" key="3">
    <source>
        <dbReference type="EMBL" id="EQD70598.1"/>
    </source>
</evidence>
<feature type="domain" description="Major facilitator superfamily (MFS) profile" evidence="2">
    <location>
        <begin position="1"/>
        <end position="350"/>
    </location>
</feature>
<reference evidence="3" key="1">
    <citation type="submission" date="2013-08" db="EMBL/GenBank/DDBJ databases">
        <authorList>
            <person name="Mendez C."/>
            <person name="Richter M."/>
            <person name="Ferrer M."/>
            <person name="Sanchez J."/>
        </authorList>
    </citation>
    <scope>NUCLEOTIDE SEQUENCE</scope>
</reference>
<dbReference type="PROSITE" id="PS50850">
    <property type="entry name" value="MFS"/>
    <property type="match status" value="1"/>
</dbReference>